<dbReference type="GO" id="GO:0005739">
    <property type="term" value="C:mitochondrion"/>
    <property type="evidence" value="ECO:0007669"/>
    <property type="project" value="TreeGrafter"/>
</dbReference>
<sequence>MQALAARCAAPRLISASRSSKAVSVRAMSSKSVICTDRAPAALGPYSQAIKAGNTVYVSGQIGIVPGTKDFASPDVEGQTEQVLKNMGAILDAAGANYKNVVKTTILLADIGDFAKVNAIYAKYFTEQPPARATYAVKDLPLGARVEIEAIAVL</sequence>
<evidence type="ECO:0000256" key="1">
    <source>
        <dbReference type="ARBA" id="ARBA00010552"/>
    </source>
</evidence>
<dbReference type="EMBL" id="HBFB01015381">
    <property type="protein sequence ID" value="CAD8678660.1"/>
    <property type="molecule type" value="Transcribed_RNA"/>
</dbReference>
<dbReference type="AlphaFoldDB" id="A0A7S0RIW4"/>
<reference evidence="2" key="1">
    <citation type="submission" date="2021-01" db="EMBL/GenBank/DDBJ databases">
        <authorList>
            <person name="Corre E."/>
            <person name="Pelletier E."/>
            <person name="Niang G."/>
            <person name="Scheremetjew M."/>
            <person name="Finn R."/>
            <person name="Kale V."/>
            <person name="Holt S."/>
            <person name="Cochrane G."/>
            <person name="Meng A."/>
            <person name="Brown T."/>
            <person name="Cohen L."/>
        </authorList>
    </citation>
    <scope>NUCLEOTIDE SEQUENCE</scope>
    <source>
        <strain evidence="2">SAG 11-49</strain>
    </source>
</reference>
<dbReference type="InterPro" id="IPR019897">
    <property type="entry name" value="RidA_CS"/>
</dbReference>
<dbReference type="InterPro" id="IPR035959">
    <property type="entry name" value="RutC-like_sf"/>
</dbReference>
<dbReference type="PANTHER" id="PTHR11803">
    <property type="entry name" value="2-IMINOBUTANOATE/2-IMINOPROPANOATE DEAMINASE RIDA"/>
    <property type="match status" value="1"/>
</dbReference>
<proteinExistence type="inferred from homology"/>
<organism evidence="2">
    <name type="scientific">Chlamydomonas leiostraca</name>
    <dbReference type="NCBI Taxonomy" id="1034604"/>
    <lineage>
        <taxon>Eukaryota</taxon>
        <taxon>Viridiplantae</taxon>
        <taxon>Chlorophyta</taxon>
        <taxon>core chlorophytes</taxon>
        <taxon>Chlorophyceae</taxon>
        <taxon>CS clade</taxon>
        <taxon>Chlamydomonadales</taxon>
        <taxon>Chlamydomonadaceae</taxon>
        <taxon>Chlamydomonas</taxon>
    </lineage>
</organism>
<comment type="similarity">
    <text evidence="1">Belongs to the RutC family.</text>
</comment>
<dbReference type="GO" id="GO:0019239">
    <property type="term" value="F:deaminase activity"/>
    <property type="evidence" value="ECO:0007669"/>
    <property type="project" value="TreeGrafter"/>
</dbReference>
<accession>A0A7S0RIW4</accession>
<dbReference type="PROSITE" id="PS01094">
    <property type="entry name" value="UPF0076"/>
    <property type="match status" value="1"/>
</dbReference>
<evidence type="ECO:0000313" key="2">
    <source>
        <dbReference type="EMBL" id="CAD8678660.1"/>
    </source>
</evidence>
<dbReference type="InterPro" id="IPR006175">
    <property type="entry name" value="YjgF/YER057c/UK114"/>
</dbReference>
<dbReference type="CDD" id="cd00448">
    <property type="entry name" value="YjgF_YER057c_UK114_family"/>
    <property type="match status" value="1"/>
</dbReference>
<dbReference type="Gene3D" id="3.30.1330.40">
    <property type="entry name" value="RutC-like"/>
    <property type="match status" value="1"/>
</dbReference>
<name>A0A7S0RIW4_9CHLO</name>
<dbReference type="InterPro" id="IPR006056">
    <property type="entry name" value="RidA"/>
</dbReference>
<dbReference type="Pfam" id="PF01042">
    <property type="entry name" value="Ribonuc_L-PSP"/>
    <property type="match status" value="1"/>
</dbReference>
<gene>
    <name evidence="2" type="ORF">CLEI1391_LOCUS8630</name>
</gene>
<dbReference type="SUPFAM" id="SSF55298">
    <property type="entry name" value="YjgF-like"/>
    <property type="match status" value="1"/>
</dbReference>
<dbReference type="FunFam" id="3.30.1330.40:FF:000001">
    <property type="entry name" value="L-PSP family endoribonuclease"/>
    <property type="match status" value="1"/>
</dbReference>
<dbReference type="PANTHER" id="PTHR11803:SF39">
    <property type="entry name" value="2-IMINOBUTANOATE_2-IMINOPROPANOATE DEAMINASE"/>
    <property type="match status" value="1"/>
</dbReference>
<dbReference type="NCBIfam" id="TIGR00004">
    <property type="entry name" value="Rid family detoxifying hydrolase"/>
    <property type="match status" value="1"/>
</dbReference>
<protein>
    <submittedName>
        <fullName evidence="2">Uncharacterized protein</fullName>
    </submittedName>
</protein>
<dbReference type="GO" id="GO:0005829">
    <property type="term" value="C:cytosol"/>
    <property type="evidence" value="ECO:0007669"/>
    <property type="project" value="TreeGrafter"/>
</dbReference>